<sequence>MNWLPLVLPLGSASQLPFSDDTAQEESEKCWMTEMNNLLQVGLEVEPFARAVSKNTLHALPHNFSSWPVPQQGLSLLVAPLQAVNERLKETQPSTLVTAEPAMPTLFMLEHVSNILVGCIFLCFFILCGFLFCRGLPCKVTQHSSVKQGCPTSWVVFMGMVYTFTYFTTDQYVPSLPQMGIDLSGSQALMSATVQMNFVVKAVAGIFTAGLSDRIGRRPTLLVCMSLLSLASFCCGCAGRVEWFVAARILQGIGESVEPVIFAMTRDYFPNPQQRFGIVAALQMMSIGGMLVAPVIGGLLAELFNWRMSFFVLATIWGVLAIYSYIAMVESCPDQEHDDYLKDVLRILDPHLLCLLLTESCMMGAYLTFNANVSYFAQTLFHQSTMTTSLIMLTFGALNGLGLTISKALELGSIHRVAKVAVSLYAFTGIVSFALGSFFSDHIWAYLLGCFLQASTITMALVSVNVLFFEPLRDCAGLAASVEIFAKSVLPSLFSMASTQVLGRAWAASESANARLLAALCGLRLPEVPERPGALAAALLDLRKSVESGPPPPEGTLPTLPANCARQVAARISQFFSSAASSLVAAAGKAGGERQLQRLVCELCLFSGTPLRVLRQAGFAAACGALQALKAERLVLLHSLEELQGRIDGVAEGEGATGAAQVARLCRAKTAAQRLLAVLEPRVAELQEQLLLRLQDAAPPLRRMAVTCLGRLIQLQLAKDAVPLVLRAVTDPAPEVRLKAMELAGAWFDAKDPAEHVATLAPQVAQILAERSRDTDPRCAASAVRQLRRAPLAAQLSDADFAAVARLSFQEGSLLRLEAALFVEEHLLPEPGLGIARAKAQDAEDNLEGHFTAEHGLIAVADFLTSYLKDEHLHLSARFVEALFGRAECFQRFSALADLCVLGEGAGAARAVPCLPSRQRLALLHVLDAALQCEVRLDGPCEALLVKLPWLMERLGKEQDFLELLASICRRLICHCAGGDAPLPRALLAPLLAPLKAAAAQRPRHGGRLKLAEALSAWAQRSTEVQGATRQLAAELCCGLEALLPREGVAMLSPEVEAKASRHLGPLLALGQCGVDLWTCEKTGSANNLLRSSVALLEARVSSEAVGGETLASQLLELPVLLLAWRARQLSANGEATSGSGSGCAGFLLSCNYVRNCCAKLVQREKNLIFRLQAFSSFLLVLHLEFLGYAGRENDLPNVPEEHLIALDCAMRDFFASASARASASAAGWRQPLALVAGRGQVTAARWLVDNYLQEGSDELPAEAKETAAAAASCMLAECEHEAVYSGEAAERLLCQLGRMDLAGEANAQTMAQVAAVRLLSRLRRYGGRNAHEACRGYQLQFRAAARYAQEKGLQAGLRLAALLIHFSAPQIVPGSRAAAQLGRGLAAALRSVGAEKRSAADLEVIVPFLRDPCCPLPGSAARGLATRLAADLGLLGQNTTSARRPGAWQAPASTPGAWPLVTALQQSGADRVLKRSHTWRAKMQSTARRRLKRTVEPAAFESTPLAHSAAAAEGWLAPLPRGGATPPPKRRKAASPAPAPEAKRKREATDDRPPEQPAKRQWRLRED</sequence>
<accession>A0AA36JEK1</accession>
<comment type="caution">
    <text evidence="9">The sequence shown here is derived from an EMBL/GenBank/DDBJ whole genome shotgun (WGS) entry which is preliminary data.</text>
</comment>
<dbReference type="InterPro" id="IPR016024">
    <property type="entry name" value="ARM-type_fold"/>
</dbReference>
<dbReference type="Pfam" id="PF07690">
    <property type="entry name" value="MFS_1"/>
    <property type="match status" value="1"/>
</dbReference>
<dbReference type="GO" id="GO:0005886">
    <property type="term" value="C:plasma membrane"/>
    <property type="evidence" value="ECO:0007669"/>
    <property type="project" value="TreeGrafter"/>
</dbReference>
<dbReference type="GO" id="GO:0022857">
    <property type="term" value="F:transmembrane transporter activity"/>
    <property type="evidence" value="ECO:0007669"/>
    <property type="project" value="InterPro"/>
</dbReference>
<evidence type="ECO:0000256" key="5">
    <source>
        <dbReference type="ARBA" id="ARBA00023136"/>
    </source>
</evidence>
<feature type="transmembrane region" description="Helical" evidence="7">
    <location>
        <begin position="149"/>
        <end position="168"/>
    </location>
</feature>
<protein>
    <recommendedName>
        <fullName evidence="8">Major facilitator superfamily (MFS) profile domain-containing protein</fullName>
    </recommendedName>
</protein>
<dbReference type="EMBL" id="CAUJNA010003555">
    <property type="protein sequence ID" value="CAJ1404763.1"/>
    <property type="molecule type" value="Genomic_DNA"/>
</dbReference>
<organism evidence="9 10">
    <name type="scientific">Effrenium voratum</name>
    <dbReference type="NCBI Taxonomy" id="2562239"/>
    <lineage>
        <taxon>Eukaryota</taxon>
        <taxon>Sar</taxon>
        <taxon>Alveolata</taxon>
        <taxon>Dinophyceae</taxon>
        <taxon>Suessiales</taxon>
        <taxon>Symbiodiniaceae</taxon>
        <taxon>Effrenium</taxon>
    </lineage>
</organism>
<feature type="compositionally biased region" description="Basic and acidic residues" evidence="6">
    <location>
        <begin position="1542"/>
        <end position="1568"/>
    </location>
</feature>
<keyword evidence="2" id="KW-0813">Transport</keyword>
<dbReference type="Proteomes" id="UP001178507">
    <property type="component" value="Unassembled WGS sequence"/>
</dbReference>
<dbReference type="SUPFAM" id="SSF103473">
    <property type="entry name" value="MFS general substrate transporter"/>
    <property type="match status" value="1"/>
</dbReference>
<keyword evidence="5 7" id="KW-0472">Membrane</keyword>
<proteinExistence type="predicted"/>
<evidence type="ECO:0000313" key="9">
    <source>
        <dbReference type="EMBL" id="CAJ1404763.1"/>
    </source>
</evidence>
<name>A0AA36JEK1_9DINO</name>
<reference evidence="9" key="1">
    <citation type="submission" date="2023-08" db="EMBL/GenBank/DDBJ databases">
        <authorList>
            <person name="Chen Y."/>
            <person name="Shah S."/>
            <person name="Dougan E. K."/>
            <person name="Thang M."/>
            <person name="Chan C."/>
        </authorList>
    </citation>
    <scope>NUCLEOTIDE SEQUENCE</scope>
</reference>
<evidence type="ECO:0000256" key="4">
    <source>
        <dbReference type="ARBA" id="ARBA00022989"/>
    </source>
</evidence>
<feature type="transmembrane region" description="Helical" evidence="7">
    <location>
        <begin position="446"/>
        <end position="469"/>
    </location>
</feature>
<feature type="transmembrane region" description="Helical" evidence="7">
    <location>
        <begin position="188"/>
        <end position="209"/>
    </location>
</feature>
<feature type="transmembrane region" description="Helical" evidence="7">
    <location>
        <begin position="308"/>
        <end position="328"/>
    </location>
</feature>
<evidence type="ECO:0000256" key="3">
    <source>
        <dbReference type="ARBA" id="ARBA00022692"/>
    </source>
</evidence>
<feature type="transmembrane region" description="Helical" evidence="7">
    <location>
        <begin position="115"/>
        <end position="137"/>
    </location>
</feature>
<dbReference type="InterPro" id="IPR036259">
    <property type="entry name" value="MFS_trans_sf"/>
</dbReference>
<dbReference type="Gene3D" id="1.20.1720.10">
    <property type="entry name" value="Multidrug resistance protein D"/>
    <property type="match status" value="1"/>
</dbReference>
<keyword evidence="10" id="KW-1185">Reference proteome</keyword>
<dbReference type="PROSITE" id="PS50850">
    <property type="entry name" value="MFS"/>
    <property type="match status" value="1"/>
</dbReference>
<keyword evidence="3 7" id="KW-0812">Transmembrane</keyword>
<comment type="subcellular location">
    <subcellularLocation>
        <location evidence="1">Membrane</location>
        <topology evidence="1">Multi-pass membrane protein</topology>
    </subcellularLocation>
</comment>
<dbReference type="SUPFAM" id="SSF48371">
    <property type="entry name" value="ARM repeat"/>
    <property type="match status" value="1"/>
</dbReference>
<feature type="region of interest" description="Disordered" evidence="6">
    <location>
        <begin position="1482"/>
        <end position="1568"/>
    </location>
</feature>
<feature type="transmembrane region" description="Helical" evidence="7">
    <location>
        <begin position="421"/>
        <end position="439"/>
    </location>
</feature>
<dbReference type="InterPro" id="IPR020846">
    <property type="entry name" value="MFS_dom"/>
</dbReference>
<dbReference type="PANTHER" id="PTHR23502:SF132">
    <property type="entry name" value="POLYAMINE TRANSPORTER 2-RELATED"/>
    <property type="match status" value="1"/>
</dbReference>
<dbReference type="InterPro" id="IPR011989">
    <property type="entry name" value="ARM-like"/>
</dbReference>
<evidence type="ECO:0000259" key="8">
    <source>
        <dbReference type="PROSITE" id="PS50850"/>
    </source>
</evidence>
<feature type="transmembrane region" description="Helical" evidence="7">
    <location>
        <begin position="221"/>
        <end position="241"/>
    </location>
</feature>
<dbReference type="PANTHER" id="PTHR23502">
    <property type="entry name" value="MAJOR FACILITATOR SUPERFAMILY"/>
    <property type="match status" value="1"/>
</dbReference>
<evidence type="ECO:0000256" key="7">
    <source>
        <dbReference type="SAM" id="Phobius"/>
    </source>
</evidence>
<feature type="transmembrane region" description="Helical" evidence="7">
    <location>
        <begin position="276"/>
        <end position="301"/>
    </location>
</feature>
<keyword evidence="4 7" id="KW-1133">Transmembrane helix</keyword>
<feature type="transmembrane region" description="Helical" evidence="7">
    <location>
        <begin position="390"/>
        <end position="409"/>
    </location>
</feature>
<dbReference type="Gene3D" id="1.25.10.10">
    <property type="entry name" value="Leucine-rich Repeat Variant"/>
    <property type="match status" value="1"/>
</dbReference>
<dbReference type="InterPro" id="IPR011701">
    <property type="entry name" value="MFS"/>
</dbReference>
<evidence type="ECO:0000256" key="6">
    <source>
        <dbReference type="SAM" id="MobiDB-lite"/>
    </source>
</evidence>
<evidence type="ECO:0000256" key="1">
    <source>
        <dbReference type="ARBA" id="ARBA00004141"/>
    </source>
</evidence>
<feature type="domain" description="Major facilitator superfamily (MFS) profile" evidence="8">
    <location>
        <begin position="154"/>
        <end position="530"/>
    </location>
</feature>
<evidence type="ECO:0000313" key="10">
    <source>
        <dbReference type="Proteomes" id="UP001178507"/>
    </source>
</evidence>
<gene>
    <name evidence="9" type="ORF">EVOR1521_LOCUS27149</name>
</gene>
<evidence type="ECO:0000256" key="2">
    <source>
        <dbReference type="ARBA" id="ARBA00022448"/>
    </source>
</evidence>
<feature type="transmembrane region" description="Helical" evidence="7">
    <location>
        <begin position="348"/>
        <end position="369"/>
    </location>
</feature>